<dbReference type="Pfam" id="PF00150">
    <property type="entry name" value="Cellulase"/>
    <property type="match status" value="1"/>
</dbReference>
<keyword evidence="2 4" id="KW-0378">Hydrolase</keyword>
<dbReference type="EMBL" id="BPQH01000003">
    <property type="protein sequence ID" value="GJD48663.1"/>
    <property type="molecule type" value="Genomic_DNA"/>
</dbReference>
<evidence type="ECO:0000256" key="3">
    <source>
        <dbReference type="ARBA" id="ARBA00023295"/>
    </source>
</evidence>
<accession>A0ABQ4QTN0</accession>
<dbReference type="Proteomes" id="UP001055167">
    <property type="component" value="Unassembled WGS sequence"/>
</dbReference>
<dbReference type="InterPro" id="IPR028994">
    <property type="entry name" value="Integrin_alpha_N"/>
</dbReference>
<dbReference type="InterPro" id="IPR013517">
    <property type="entry name" value="FG-GAP"/>
</dbReference>
<dbReference type="Gene3D" id="3.20.20.80">
    <property type="entry name" value="Glycosidases"/>
    <property type="match status" value="1"/>
</dbReference>
<reference evidence="6" key="1">
    <citation type="journal article" date="2021" name="Front. Microbiol.">
        <title>Comprehensive Comparative Genomics and Phenotyping of Methylobacterium Species.</title>
        <authorList>
            <person name="Alessa O."/>
            <person name="Ogura Y."/>
            <person name="Fujitani Y."/>
            <person name="Takami H."/>
            <person name="Hayashi T."/>
            <person name="Sahin N."/>
            <person name="Tani A."/>
        </authorList>
    </citation>
    <scope>NUCLEOTIDE SEQUENCE</scope>
    <source>
        <strain evidence="6">KCTC 52305</strain>
    </source>
</reference>
<name>A0ABQ4QTN0_9HYPH</name>
<dbReference type="PANTHER" id="PTHR34142:SF1">
    <property type="entry name" value="GLYCOSIDE HYDROLASE FAMILY 5 DOMAIN-CONTAINING PROTEIN"/>
    <property type="match status" value="1"/>
</dbReference>
<evidence type="ECO:0000313" key="6">
    <source>
        <dbReference type="EMBL" id="GJD48663.1"/>
    </source>
</evidence>
<organism evidence="6 7">
    <name type="scientific">Methylobacterium crusticola</name>
    <dbReference type="NCBI Taxonomy" id="1697972"/>
    <lineage>
        <taxon>Bacteria</taxon>
        <taxon>Pseudomonadati</taxon>
        <taxon>Pseudomonadota</taxon>
        <taxon>Alphaproteobacteria</taxon>
        <taxon>Hyphomicrobiales</taxon>
        <taxon>Methylobacteriaceae</taxon>
        <taxon>Methylobacterium</taxon>
    </lineage>
</organism>
<reference evidence="6" key="2">
    <citation type="submission" date="2021-08" db="EMBL/GenBank/DDBJ databases">
        <authorList>
            <person name="Tani A."/>
            <person name="Ola A."/>
            <person name="Ogura Y."/>
            <person name="Katsura K."/>
            <person name="Hayashi T."/>
        </authorList>
    </citation>
    <scope>NUCLEOTIDE SEQUENCE</scope>
    <source>
        <strain evidence="6">KCTC 52305</strain>
    </source>
</reference>
<dbReference type="SUPFAM" id="SSF69318">
    <property type="entry name" value="Integrin alpha N-terminal domain"/>
    <property type="match status" value="2"/>
</dbReference>
<evidence type="ECO:0000313" key="7">
    <source>
        <dbReference type="Proteomes" id="UP001055167"/>
    </source>
</evidence>
<evidence type="ECO:0000256" key="2">
    <source>
        <dbReference type="ARBA" id="ARBA00022801"/>
    </source>
</evidence>
<evidence type="ECO:0000256" key="4">
    <source>
        <dbReference type="RuleBase" id="RU361153"/>
    </source>
</evidence>
<protein>
    <recommendedName>
        <fullName evidence="5">Glycoside hydrolase family 5 domain-containing protein</fullName>
    </recommendedName>
</protein>
<dbReference type="SUPFAM" id="SSF51445">
    <property type="entry name" value="(Trans)glycosidases"/>
    <property type="match status" value="1"/>
</dbReference>
<dbReference type="Gene3D" id="2.130.10.130">
    <property type="entry name" value="Integrin alpha, N-terminal"/>
    <property type="match status" value="1"/>
</dbReference>
<dbReference type="PROSITE" id="PS00659">
    <property type="entry name" value="GLYCOSYL_HYDROL_F5"/>
    <property type="match status" value="1"/>
</dbReference>
<evidence type="ECO:0000259" key="5">
    <source>
        <dbReference type="Pfam" id="PF00150"/>
    </source>
</evidence>
<dbReference type="InterPro" id="IPR001547">
    <property type="entry name" value="Glyco_hydro_5"/>
</dbReference>
<dbReference type="PANTHER" id="PTHR34142">
    <property type="entry name" value="ENDO-BETA-1,4-GLUCANASE A"/>
    <property type="match status" value="1"/>
</dbReference>
<keyword evidence="7" id="KW-1185">Reference proteome</keyword>
<keyword evidence="3 4" id="KW-0326">Glycosidase</keyword>
<sequence length="642" mass="68322">MDASVTTPAAGQVAGRSGLKLLGVNLAGASFGELGGTDAIGTTHTYPTHATIDYFAAAGLNVFRLDLKWERIQPALGGALSETEMRYVDDIVAYAGSKGIAVDVSLHNFGKYGSDLIGSAQVPDAAFADVWGKLARRYAGSPNVLFGLMNEPYLQSATTWLPAANAAIAAIRSTGARQEILVPGTYWDGAQSWVSSDNDTVIGTGVVDPANNYAFEVHQYLDIASEGTHFNVVSATIGVERLQAITEWAKQTGSRLFLGEFAVATDATSLTALDKMLAYMSEHNDVWQGGTYWAAGEWWGDYPFAIQPIDGQDRPQLQVLDKYISASTTPFWVVPEPATAVQAPQPPANPLAPARRSFDGDDHSDILFRDDRGHVNAWLLSDGHVAAAPNIGTIGPQWSVAGTGDFNRDGTSDILWRDDAGHINAWLLHGGQVAAAPNVGTVGSEWSIEGTGDFNGDGRDDILWRDTAGHINAWHMNGDQVIAAPNIGTVGSNWSIVGTGDFNGDGTADLLWRDSAGHINQWLLHGGQVTSAPNIGTVGSDWTVAGIGDFNGDGKDDILWRDNVGHINTWLLDGAQIVSAPNIGRVGSDWSVAGTGDYDGDRRDDILFRDNAGHVNTWLLDGNHVTAAPNIGSVGPEWIIQA</sequence>
<gene>
    <name evidence="6" type="ORF">OPKNFCMD_1386</name>
</gene>
<comment type="caution">
    <text evidence="6">The sequence shown here is derived from an EMBL/GenBank/DDBJ whole genome shotgun (WGS) entry which is preliminary data.</text>
</comment>
<dbReference type="InterPro" id="IPR018087">
    <property type="entry name" value="Glyco_hydro_5_CS"/>
</dbReference>
<evidence type="ECO:0000256" key="1">
    <source>
        <dbReference type="ARBA" id="ARBA00022729"/>
    </source>
</evidence>
<proteinExistence type="inferred from homology"/>
<feature type="domain" description="Glycoside hydrolase family 5" evidence="5">
    <location>
        <begin position="43"/>
        <end position="293"/>
    </location>
</feature>
<dbReference type="InterPro" id="IPR017853">
    <property type="entry name" value="GH"/>
</dbReference>
<keyword evidence="1" id="KW-0732">Signal</keyword>
<dbReference type="Pfam" id="PF13517">
    <property type="entry name" value="FG-GAP_3"/>
    <property type="match status" value="2"/>
</dbReference>
<comment type="similarity">
    <text evidence="4">Belongs to the glycosyl hydrolase 5 (cellulase A) family.</text>
</comment>
<dbReference type="RefSeq" id="WP_162501496.1">
    <property type="nucleotide sequence ID" value="NZ_BPQH01000003.1"/>
</dbReference>